<proteinExistence type="predicted"/>
<dbReference type="Proteomes" id="UP000183039">
    <property type="component" value="Unassembled WGS sequence"/>
</dbReference>
<dbReference type="SUPFAM" id="SSF46689">
    <property type="entry name" value="Homeodomain-like"/>
    <property type="match status" value="1"/>
</dbReference>
<name>A0AA91GAR5_9ENTE</name>
<dbReference type="InterPro" id="IPR050624">
    <property type="entry name" value="HTH-type_Tx_Regulator"/>
</dbReference>
<reference evidence="4 5" key="1">
    <citation type="submission" date="2014-12" db="EMBL/GenBank/DDBJ databases">
        <title>Draft genome sequences of 29 type strains of Enterococci.</title>
        <authorList>
            <person name="Zhong Z."/>
            <person name="Sun Z."/>
            <person name="Liu W."/>
            <person name="Zhang W."/>
            <person name="Zhang H."/>
        </authorList>
    </citation>
    <scope>NUCLEOTIDE SEQUENCE [LARGE SCALE GENOMIC DNA]</scope>
    <source>
        <strain evidence="4 5">DSM 22801</strain>
    </source>
</reference>
<keyword evidence="1 2" id="KW-0238">DNA-binding</keyword>
<evidence type="ECO:0000256" key="2">
    <source>
        <dbReference type="PROSITE-ProRule" id="PRU00335"/>
    </source>
</evidence>
<dbReference type="GO" id="GO:0003677">
    <property type="term" value="F:DNA binding"/>
    <property type="evidence" value="ECO:0007669"/>
    <property type="project" value="UniProtKB-UniRule"/>
</dbReference>
<feature type="domain" description="HTH tetR-type" evidence="3">
    <location>
        <begin position="22"/>
        <end position="82"/>
    </location>
</feature>
<dbReference type="EMBL" id="JXLC01000009">
    <property type="protein sequence ID" value="OJG91937.1"/>
    <property type="molecule type" value="Genomic_DNA"/>
</dbReference>
<evidence type="ECO:0000259" key="3">
    <source>
        <dbReference type="PROSITE" id="PS50977"/>
    </source>
</evidence>
<dbReference type="PANTHER" id="PTHR43479">
    <property type="entry name" value="ACREF/ENVCD OPERON REPRESSOR-RELATED"/>
    <property type="match status" value="1"/>
</dbReference>
<protein>
    <recommendedName>
        <fullName evidence="3">HTH tetR-type domain-containing protein</fullName>
    </recommendedName>
</protein>
<dbReference type="PANTHER" id="PTHR43479:SF7">
    <property type="entry name" value="TETR-FAMILY TRANSCRIPTIONAL REGULATOR"/>
    <property type="match status" value="1"/>
</dbReference>
<evidence type="ECO:0000313" key="5">
    <source>
        <dbReference type="Proteomes" id="UP000183039"/>
    </source>
</evidence>
<gene>
    <name evidence="4" type="ORF">RV15_GL003582</name>
</gene>
<organism evidence="4 5">
    <name type="scientific">Enterococcus silesiacus</name>
    <dbReference type="NCBI Taxonomy" id="332949"/>
    <lineage>
        <taxon>Bacteria</taxon>
        <taxon>Bacillati</taxon>
        <taxon>Bacillota</taxon>
        <taxon>Bacilli</taxon>
        <taxon>Lactobacillales</taxon>
        <taxon>Enterococcaceae</taxon>
        <taxon>Enterococcus</taxon>
    </lineage>
</organism>
<dbReference type="AlphaFoldDB" id="A0AA91GAR5"/>
<evidence type="ECO:0000256" key="1">
    <source>
        <dbReference type="ARBA" id="ARBA00023125"/>
    </source>
</evidence>
<dbReference type="InterPro" id="IPR009057">
    <property type="entry name" value="Homeodomain-like_sf"/>
</dbReference>
<comment type="caution">
    <text evidence="4">The sequence shown here is derived from an EMBL/GenBank/DDBJ whole genome shotgun (WGS) entry which is preliminary data.</text>
</comment>
<dbReference type="Gene3D" id="1.10.357.10">
    <property type="entry name" value="Tetracycline Repressor, domain 2"/>
    <property type="match status" value="1"/>
</dbReference>
<evidence type="ECO:0000313" key="4">
    <source>
        <dbReference type="EMBL" id="OJG91937.1"/>
    </source>
</evidence>
<accession>A0AA91GAR5</accession>
<dbReference type="PROSITE" id="PS50977">
    <property type="entry name" value="HTH_TETR_2"/>
    <property type="match status" value="1"/>
</dbReference>
<sequence>MNKKSISVQKEGSLMNKDLRVIKTEELIQKSLIFLLQQQSIEKLTVKDICAYAKIGRSTFYAHYMDKFDVLEKIIKTYSDSFDKLIQQRFSKNEVSESIQSIAKDITKKKTEIQTLFNSPYNHYNLEKSFLLILRKHCALYIETSSKYKQFNLPLTFMIDLYTSSAMTMIHYSLNNELSDNIFDFLQYLSDYGLKKA</sequence>
<dbReference type="InterPro" id="IPR001647">
    <property type="entry name" value="HTH_TetR"/>
</dbReference>
<feature type="DNA-binding region" description="H-T-H motif" evidence="2">
    <location>
        <begin position="45"/>
        <end position="64"/>
    </location>
</feature>